<dbReference type="InterPro" id="IPR031720">
    <property type="entry name" value="DUF4728"/>
</dbReference>
<feature type="transmembrane region" description="Helical" evidence="1">
    <location>
        <begin position="139"/>
        <end position="164"/>
    </location>
</feature>
<feature type="transmembrane region" description="Helical" evidence="1">
    <location>
        <begin position="66"/>
        <end position="93"/>
    </location>
</feature>
<protein>
    <submittedName>
        <fullName evidence="2">Putative membrane protein</fullName>
    </submittedName>
</protein>
<organism evidence="2">
    <name type="scientific">Nyssomyia neivai</name>
    <dbReference type="NCBI Taxonomy" id="330878"/>
    <lineage>
        <taxon>Eukaryota</taxon>
        <taxon>Metazoa</taxon>
        <taxon>Ecdysozoa</taxon>
        <taxon>Arthropoda</taxon>
        <taxon>Hexapoda</taxon>
        <taxon>Insecta</taxon>
        <taxon>Pterygota</taxon>
        <taxon>Neoptera</taxon>
        <taxon>Endopterygota</taxon>
        <taxon>Diptera</taxon>
        <taxon>Nematocera</taxon>
        <taxon>Psychodoidea</taxon>
        <taxon>Psychodidae</taxon>
        <taxon>Nyssomyia</taxon>
    </lineage>
</organism>
<keyword evidence="1" id="KW-1133">Transmembrane helix</keyword>
<sequence>MAVMRKCCFCWDLRIGGIVLGVFSAIFSLASIAYCTWMIVEMEIQNWRGRPVVQNSYQKRLEDEIILYRLISEIILGIGIFVHIAIFISSILLISGAKKEKRTYIVPYLIFQWLGIIGTALYCFFHGSTAVKEGRSQQGTITIVVGCVYIVLAFYFWFCVLALYQTIRDNQRHNPRVAQQNLQERHAAYSPV</sequence>
<keyword evidence="1" id="KW-0812">Transmembrane</keyword>
<dbReference type="PANTHER" id="PTHR36694">
    <property type="entry name" value="PASIFLORA 1, ISOFORM A-RELATED"/>
    <property type="match status" value="1"/>
</dbReference>
<name>A0A1L8DA42_9DIPT</name>
<dbReference type="Pfam" id="PF15860">
    <property type="entry name" value="DUF4728"/>
    <property type="match status" value="1"/>
</dbReference>
<keyword evidence="1" id="KW-0472">Membrane</keyword>
<dbReference type="PANTHER" id="PTHR36694:SF11">
    <property type="entry name" value="LP21121P-RELATED"/>
    <property type="match status" value="1"/>
</dbReference>
<dbReference type="EMBL" id="GFDF01010782">
    <property type="protein sequence ID" value="JAV03302.1"/>
    <property type="molecule type" value="Transcribed_RNA"/>
</dbReference>
<reference evidence="2" key="1">
    <citation type="submission" date="2016-12" db="EMBL/GenBank/DDBJ databases">
        <title>An insight into the sialome and mialome of the sand fly, Nyssomyia neivai.</title>
        <authorList>
            <person name="Sebastian V."/>
            <person name="Goulart T.M."/>
            <person name="Oliveira W."/>
            <person name="Calvo E."/>
            <person name="Oliveira L.F."/>
            <person name="Pinto M.C."/>
            <person name="Rosselino A.M."/>
            <person name="Ribeiro J.M."/>
        </authorList>
    </citation>
    <scope>NUCLEOTIDE SEQUENCE</scope>
</reference>
<evidence type="ECO:0000313" key="2">
    <source>
        <dbReference type="EMBL" id="JAV03302.1"/>
    </source>
</evidence>
<proteinExistence type="predicted"/>
<feature type="transmembrane region" description="Helical" evidence="1">
    <location>
        <begin position="12"/>
        <end position="40"/>
    </location>
</feature>
<dbReference type="AlphaFoldDB" id="A0A1L8DA42"/>
<evidence type="ECO:0000256" key="1">
    <source>
        <dbReference type="SAM" id="Phobius"/>
    </source>
</evidence>
<accession>A0A1L8DA42</accession>
<feature type="transmembrane region" description="Helical" evidence="1">
    <location>
        <begin position="105"/>
        <end position="127"/>
    </location>
</feature>